<gene>
    <name evidence="3" type="ORF">NCGR_LOCUS36993</name>
</gene>
<keyword evidence="1" id="KW-0175">Coiled coil</keyword>
<evidence type="ECO:0000313" key="4">
    <source>
        <dbReference type="Proteomes" id="UP000604825"/>
    </source>
</evidence>
<keyword evidence="4" id="KW-1185">Reference proteome</keyword>
<feature type="compositionally biased region" description="Basic and acidic residues" evidence="2">
    <location>
        <begin position="70"/>
        <end position="79"/>
    </location>
</feature>
<name>A0A811Q9G6_9POAL</name>
<dbReference type="AlphaFoldDB" id="A0A811Q9G6"/>
<evidence type="ECO:0000256" key="1">
    <source>
        <dbReference type="SAM" id="Coils"/>
    </source>
</evidence>
<dbReference type="EMBL" id="CAJGYO010000009">
    <property type="protein sequence ID" value="CAD6253365.1"/>
    <property type="molecule type" value="Genomic_DNA"/>
</dbReference>
<feature type="region of interest" description="Disordered" evidence="2">
    <location>
        <begin position="61"/>
        <end position="89"/>
    </location>
</feature>
<proteinExistence type="predicted"/>
<feature type="coiled-coil region" evidence="1">
    <location>
        <begin position="161"/>
        <end position="195"/>
    </location>
</feature>
<sequence length="203" mass="22131">MGRSAWASCLLSRVTWAARLGGGVLVIWKLPIWRSWRLHKYRIDHSFLIVATSSPPHYLPSSSSTAAAAEMRKPGKDTAKPSSATKKVSNHSKIVGGVKSCRNCRNGQAPCLSPGSVNMCCNCLNPEWSTCVNGCLSSDTGTDGESSYKLSPSQYVQELQIKKLQENAEAMARQIDDLQKKQVAMSSQIADLKNEVDANFAKI</sequence>
<accession>A0A811Q9G6</accession>
<comment type="caution">
    <text evidence="3">The sequence shown here is derived from an EMBL/GenBank/DDBJ whole genome shotgun (WGS) entry which is preliminary data.</text>
</comment>
<protein>
    <submittedName>
        <fullName evidence="3">Uncharacterized protein</fullName>
    </submittedName>
</protein>
<evidence type="ECO:0000313" key="3">
    <source>
        <dbReference type="EMBL" id="CAD6253365.1"/>
    </source>
</evidence>
<organism evidence="3 4">
    <name type="scientific">Miscanthus lutarioriparius</name>
    <dbReference type="NCBI Taxonomy" id="422564"/>
    <lineage>
        <taxon>Eukaryota</taxon>
        <taxon>Viridiplantae</taxon>
        <taxon>Streptophyta</taxon>
        <taxon>Embryophyta</taxon>
        <taxon>Tracheophyta</taxon>
        <taxon>Spermatophyta</taxon>
        <taxon>Magnoliopsida</taxon>
        <taxon>Liliopsida</taxon>
        <taxon>Poales</taxon>
        <taxon>Poaceae</taxon>
        <taxon>PACMAD clade</taxon>
        <taxon>Panicoideae</taxon>
        <taxon>Andropogonodae</taxon>
        <taxon>Andropogoneae</taxon>
        <taxon>Saccharinae</taxon>
        <taxon>Miscanthus</taxon>
    </lineage>
</organism>
<dbReference type="Proteomes" id="UP000604825">
    <property type="component" value="Unassembled WGS sequence"/>
</dbReference>
<evidence type="ECO:0000256" key="2">
    <source>
        <dbReference type="SAM" id="MobiDB-lite"/>
    </source>
</evidence>
<reference evidence="3" key="1">
    <citation type="submission" date="2020-10" db="EMBL/GenBank/DDBJ databases">
        <authorList>
            <person name="Han B."/>
            <person name="Lu T."/>
            <person name="Zhao Q."/>
            <person name="Huang X."/>
            <person name="Zhao Y."/>
        </authorList>
    </citation>
    <scope>NUCLEOTIDE SEQUENCE</scope>
</reference>